<accession>A0A834GPI3</accession>
<dbReference type="EMBL" id="WJXA01000007">
    <property type="protein sequence ID" value="KAF7139357.1"/>
    <property type="molecule type" value="Genomic_DNA"/>
</dbReference>
<proteinExistence type="predicted"/>
<feature type="region of interest" description="Disordered" evidence="3">
    <location>
        <begin position="79"/>
        <end position="161"/>
    </location>
</feature>
<gene>
    <name evidence="4" type="ORF">RHSIM_Rhsim07G0048400</name>
</gene>
<keyword evidence="1" id="KW-0677">Repeat</keyword>
<evidence type="ECO:0000256" key="3">
    <source>
        <dbReference type="SAM" id="MobiDB-lite"/>
    </source>
</evidence>
<dbReference type="GO" id="GO:0030544">
    <property type="term" value="F:Hsp70 protein binding"/>
    <property type="evidence" value="ECO:0007669"/>
    <property type="project" value="TreeGrafter"/>
</dbReference>
<keyword evidence="5" id="KW-1185">Reference proteome</keyword>
<evidence type="ECO:0000256" key="1">
    <source>
        <dbReference type="ARBA" id="ARBA00022737"/>
    </source>
</evidence>
<sequence>MYATRASLYIKMKKPNAAIRDSDAASKINPDYAKGYQSCGVASAMLGRWEEAFKDLQLALQLDCGEKLIAVLKKIEPNAKIEREKRRRAEAQAKKQEQSSDSSSSRRAEGMPGGFPGADQVDQAAYETAKKQEQSSSSRRSGGMPGGFHGGMPDLIMNDPGLTAAFRDPEVMAAF</sequence>
<feature type="compositionally biased region" description="Basic and acidic residues" evidence="3">
    <location>
        <begin position="79"/>
        <end position="109"/>
    </location>
</feature>
<keyword evidence="2" id="KW-0802">TPR repeat</keyword>
<dbReference type="Gene3D" id="1.25.40.10">
    <property type="entry name" value="Tetratricopeptide repeat domain"/>
    <property type="match status" value="1"/>
</dbReference>
<dbReference type="Proteomes" id="UP000626092">
    <property type="component" value="Unassembled WGS sequence"/>
</dbReference>
<dbReference type="GO" id="GO:0000118">
    <property type="term" value="C:histone deacetylase complex"/>
    <property type="evidence" value="ECO:0007669"/>
    <property type="project" value="TreeGrafter"/>
</dbReference>
<name>A0A834GPI3_RHOSS</name>
<comment type="caution">
    <text evidence="4">The sequence shown here is derived from an EMBL/GenBank/DDBJ whole genome shotgun (WGS) entry which is preliminary data.</text>
</comment>
<evidence type="ECO:0000313" key="4">
    <source>
        <dbReference type="EMBL" id="KAF7139357.1"/>
    </source>
</evidence>
<protein>
    <submittedName>
        <fullName evidence="4">Uncharacterized protein</fullName>
    </submittedName>
</protein>
<evidence type="ECO:0000256" key="2">
    <source>
        <dbReference type="ARBA" id="ARBA00022803"/>
    </source>
</evidence>
<dbReference type="AlphaFoldDB" id="A0A834GPI3"/>
<reference evidence="4" key="1">
    <citation type="submission" date="2019-11" db="EMBL/GenBank/DDBJ databases">
        <authorList>
            <person name="Liu Y."/>
            <person name="Hou J."/>
            <person name="Li T.-Q."/>
            <person name="Guan C.-H."/>
            <person name="Wu X."/>
            <person name="Wu H.-Z."/>
            <person name="Ling F."/>
            <person name="Zhang R."/>
            <person name="Shi X.-G."/>
            <person name="Ren J.-P."/>
            <person name="Chen E.-F."/>
            <person name="Sun J.-M."/>
        </authorList>
    </citation>
    <scope>NUCLEOTIDE SEQUENCE</scope>
    <source>
        <strain evidence="4">Adult_tree_wgs_1</strain>
        <tissue evidence="4">Leaves</tissue>
    </source>
</reference>
<dbReference type="PANTHER" id="PTHR45883">
    <property type="entry name" value="HSC70-INTERACTING PROTEIN"/>
    <property type="match status" value="1"/>
</dbReference>
<evidence type="ECO:0000313" key="5">
    <source>
        <dbReference type="Proteomes" id="UP000626092"/>
    </source>
</evidence>
<organism evidence="4 5">
    <name type="scientific">Rhododendron simsii</name>
    <name type="common">Sims's rhododendron</name>
    <dbReference type="NCBI Taxonomy" id="118357"/>
    <lineage>
        <taxon>Eukaryota</taxon>
        <taxon>Viridiplantae</taxon>
        <taxon>Streptophyta</taxon>
        <taxon>Embryophyta</taxon>
        <taxon>Tracheophyta</taxon>
        <taxon>Spermatophyta</taxon>
        <taxon>Magnoliopsida</taxon>
        <taxon>eudicotyledons</taxon>
        <taxon>Gunneridae</taxon>
        <taxon>Pentapetalae</taxon>
        <taxon>asterids</taxon>
        <taxon>Ericales</taxon>
        <taxon>Ericaceae</taxon>
        <taxon>Ericoideae</taxon>
        <taxon>Rhodoreae</taxon>
        <taxon>Rhododendron</taxon>
    </lineage>
</organism>
<dbReference type="OrthoDB" id="533763at2759"/>
<dbReference type="SUPFAM" id="SSF48452">
    <property type="entry name" value="TPR-like"/>
    <property type="match status" value="1"/>
</dbReference>
<dbReference type="PANTHER" id="PTHR45883:SF2">
    <property type="entry name" value="HSC70-INTERACTING PROTEIN"/>
    <property type="match status" value="1"/>
</dbReference>
<dbReference type="InterPro" id="IPR011990">
    <property type="entry name" value="TPR-like_helical_dom_sf"/>
</dbReference>